<accession>A0A328AV33</accession>
<sequence length="68" mass="7538">MDEVAEVRVGRGQRLAEALREDLDLYGVAELQERIELLQGEIARVQAQIERKQAGRAAAEALFSSRSA</sequence>
<proteinExistence type="predicted"/>
<evidence type="ECO:0000313" key="2">
    <source>
        <dbReference type="EMBL" id="RAK57576.1"/>
    </source>
</evidence>
<keyword evidence="1" id="KW-0175">Coiled coil</keyword>
<feature type="coiled-coil region" evidence="1">
    <location>
        <begin position="28"/>
        <end position="55"/>
    </location>
</feature>
<evidence type="ECO:0000313" key="3">
    <source>
        <dbReference type="Proteomes" id="UP000249725"/>
    </source>
</evidence>
<gene>
    <name evidence="2" type="ORF">DJ018_06510</name>
</gene>
<organism evidence="2 3">
    <name type="scientific">Phenylobacterium deserti</name>
    <dbReference type="NCBI Taxonomy" id="1914756"/>
    <lineage>
        <taxon>Bacteria</taxon>
        <taxon>Pseudomonadati</taxon>
        <taxon>Pseudomonadota</taxon>
        <taxon>Alphaproteobacteria</taxon>
        <taxon>Caulobacterales</taxon>
        <taxon>Caulobacteraceae</taxon>
        <taxon>Phenylobacterium</taxon>
    </lineage>
</organism>
<dbReference type="Proteomes" id="UP000249725">
    <property type="component" value="Unassembled WGS sequence"/>
</dbReference>
<dbReference type="RefSeq" id="WP_111514027.1">
    <property type="nucleotide sequence ID" value="NZ_QFYR01000001.1"/>
</dbReference>
<protein>
    <submittedName>
        <fullName evidence="2">DUF1192 domain-containing protein</fullName>
    </submittedName>
</protein>
<name>A0A328AV33_9CAUL</name>
<dbReference type="Pfam" id="PF06698">
    <property type="entry name" value="DUF1192"/>
    <property type="match status" value="1"/>
</dbReference>
<dbReference type="EMBL" id="QFYR01000001">
    <property type="protein sequence ID" value="RAK57576.1"/>
    <property type="molecule type" value="Genomic_DNA"/>
</dbReference>
<dbReference type="AlphaFoldDB" id="A0A328AV33"/>
<dbReference type="OrthoDB" id="7173908at2"/>
<dbReference type="InterPro" id="IPR009579">
    <property type="entry name" value="DUF1192"/>
</dbReference>
<keyword evidence="3" id="KW-1185">Reference proteome</keyword>
<evidence type="ECO:0000256" key="1">
    <source>
        <dbReference type="SAM" id="Coils"/>
    </source>
</evidence>
<reference evidence="3" key="1">
    <citation type="submission" date="2018-05" db="EMBL/GenBank/DDBJ databases">
        <authorList>
            <person name="Li X."/>
        </authorList>
    </citation>
    <scope>NUCLEOTIDE SEQUENCE [LARGE SCALE GENOMIC DNA]</scope>
    <source>
        <strain evidence="3">YIM 73061</strain>
    </source>
</reference>
<comment type="caution">
    <text evidence="2">The sequence shown here is derived from an EMBL/GenBank/DDBJ whole genome shotgun (WGS) entry which is preliminary data.</text>
</comment>